<dbReference type="InterPro" id="IPR001926">
    <property type="entry name" value="TrpB-like_PALP"/>
</dbReference>
<protein>
    <submittedName>
        <fullName evidence="10">Cysteine synthase 1</fullName>
    </submittedName>
</protein>
<evidence type="ECO:0000256" key="3">
    <source>
        <dbReference type="ARBA" id="ARBA00022605"/>
    </source>
</evidence>
<feature type="domain" description="Tryptophan synthase beta chain-like PALP" evidence="8">
    <location>
        <begin position="65"/>
        <end position="247"/>
    </location>
</feature>
<keyword evidence="4" id="KW-0808">Transferase</keyword>
<keyword evidence="5" id="KW-0663">Pyridoxal phosphate</keyword>
<dbReference type="SUPFAM" id="SSF53686">
    <property type="entry name" value="Tryptophan synthase beta subunit-like PLP-dependent enzymes"/>
    <property type="match status" value="1"/>
</dbReference>
<feature type="region of interest" description="Disordered" evidence="7">
    <location>
        <begin position="27"/>
        <end position="54"/>
    </location>
</feature>
<organism evidence="9 10">
    <name type="scientific">Cyclospora cayetanensis</name>
    <dbReference type="NCBI Taxonomy" id="88456"/>
    <lineage>
        <taxon>Eukaryota</taxon>
        <taxon>Sar</taxon>
        <taxon>Alveolata</taxon>
        <taxon>Apicomplexa</taxon>
        <taxon>Conoidasida</taxon>
        <taxon>Coccidia</taxon>
        <taxon>Eucoccidiorida</taxon>
        <taxon>Eimeriorina</taxon>
        <taxon>Eimeriidae</taxon>
        <taxon>Cyclospora</taxon>
    </lineage>
</organism>
<reference evidence="10" key="1">
    <citation type="submission" date="2025-08" db="UniProtKB">
        <authorList>
            <consortium name="RefSeq"/>
        </authorList>
    </citation>
    <scope>IDENTIFICATION</scope>
</reference>
<dbReference type="AlphaFoldDB" id="A0A6P6RUN5"/>
<accession>A0A6P6RUN5</accession>
<keyword evidence="9" id="KW-1185">Reference proteome</keyword>
<evidence type="ECO:0000256" key="4">
    <source>
        <dbReference type="ARBA" id="ARBA00022679"/>
    </source>
</evidence>
<dbReference type="PANTHER" id="PTHR10314">
    <property type="entry name" value="CYSTATHIONINE BETA-SYNTHASE"/>
    <property type="match status" value="1"/>
</dbReference>
<dbReference type="GO" id="GO:0006535">
    <property type="term" value="P:cysteine biosynthetic process from serine"/>
    <property type="evidence" value="ECO:0007669"/>
    <property type="project" value="InterPro"/>
</dbReference>
<dbReference type="CDD" id="cd01561">
    <property type="entry name" value="CBS_like"/>
    <property type="match status" value="1"/>
</dbReference>
<evidence type="ECO:0000256" key="2">
    <source>
        <dbReference type="ARBA" id="ARBA00007103"/>
    </source>
</evidence>
<evidence type="ECO:0000256" key="1">
    <source>
        <dbReference type="ARBA" id="ARBA00001933"/>
    </source>
</evidence>
<dbReference type="FunFam" id="3.40.50.1100:FF:000016">
    <property type="entry name" value="Cysteine synthase A"/>
    <property type="match status" value="1"/>
</dbReference>
<dbReference type="OrthoDB" id="329263at2759"/>
<sequence length="481" mass="51631">MALGRLVEKCRQGLQQAAATVRSVASPSNSSCSTAVPLTSSANPRREQLPRRQASPLRVCRGFREAIGETPLLKLCGASAETGCNIWGKCEFLNPGGSVKDRPAVYMLQRAERSGKQGGWVVEASAGNTAIALTLAAKAKQYRVVCVMPDTQTEEKKDLLMTLGAVVLRVPFQKVAHPNHYTKIAERLASTIGGFYCGQFDNQANRQAHFETTGQEIWQQTGGRIHGFICAAGTGGTLVGTASRLRLNSCLQRGRRAPDKEKLPFLKSPSPYPLACSDAPLPERSLAAEGGSAKQGSIHCTRDIHLPTSKSVTEKRLAHLVASGWPCIGIADIQGAGLFRLYTTGTLDAEGTSIVENVGQNRVTGNLKDFSPDFACEVPDAEVLTWTHRLLQEEGLPLGMTSGLNVAGAVRLAKALGPGHTIVTVLCDYGHLYKAKQWNPPFLRSLSLPEPSWMQAEVLPEVLTALQSSILPVDEGNSSNV</sequence>
<comment type="cofactor">
    <cofactor evidence="1">
        <name>pyridoxal 5'-phosphate</name>
        <dbReference type="ChEBI" id="CHEBI:597326"/>
    </cofactor>
</comment>
<evidence type="ECO:0000259" key="8">
    <source>
        <dbReference type="Pfam" id="PF00291"/>
    </source>
</evidence>
<dbReference type="GeneID" id="34619597"/>
<evidence type="ECO:0000256" key="6">
    <source>
        <dbReference type="ARBA" id="ARBA00023192"/>
    </source>
</evidence>
<dbReference type="InterPro" id="IPR001216">
    <property type="entry name" value="P-phosphate_BS"/>
</dbReference>
<dbReference type="InterPro" id="IPR036052">
    <property type="entry name" value="TrpB-like_PALP_sf"/>
</dbReference>
<keyword evidence="3" id="KW-0028">Amino-acid biosynthesis</keyword>
<dbReference type="GO" id="GO:0016740">
    <property type="term" value="F:transferase activity"/>
    <property type="evidence" value="ECO:0007669"/>
    <property type="project" value="UniProtKB-KW"/>
</dbReference>
<dbReference type="Proteomes" id="UP000515125">
    <property type="component" value="Unplaced"/>
</dbReference>
<name>A0A6P6RUN5_9EIME</name>
<feature type="compositionally biased region" description="Polar residues" evidence="7">
    <location>
        <begin position="27"/>
        <end position="43"/>
    </location>
</feature>
<gene>
    <name evidence="10" type="primary">LOC34619597</name>
</gene>
<evidence type="ECO:0000256" key="7">
    <source>
        <dbReference type="SAM" id="MobiDB-lite"/>
    </source>
</evidence>
<dbReference type="InterPro" id="IPR050214">
    <property type="entry name" value="Cys_Synth/Cystath_Beta-Synth"/>
</dbReference>
<dbReference type="PROSITE" id="PS00901">
    <property type="entry name" value="CYS_SYNTHASE"/>
    <property type="match status" value="1"/>
</dbReference>
<proteinExistence type="inferred from homology"/>
<dbReference type="Gene3D" id="3.40.50.1100">
    <property type="match status" value="2"/>
</dbReference>
<dbReference type="Pfam" id="PF00291">
    <property type="entry name" value="PALP"/>
    <property type="match status" value="1"/>
</dbReference>
<comment type="similarity">
    <text evidence="2">Belongs to the cysteine synthase/cystathionine beta-synthase family.</text>
</comment>
<evidence type="ECO:0000313" key="10">
    <source>
        <dbReference type="RefSeq" id="XP_026191563.1"/>
    </source>
</evidence>
<dbReference type="RefSeq" id="XP_026191563.1">
    <property type="nucleotide sequence ID" value="XM_026335778.1"/>
</dbReference>
<keyword evidence="6" id="KW-0198">Cysteine biosynthesis</keyword>
<evidence type="ECO:0000256" key="5">
    <source>
        <dbReference type="ARBA" id="ARBA00022898"/>
    </source>
</evidence>
<evidence type="ECO:0000313" key="9">
    <source>
        <dbReference type="Proteomes" id="UP000515125"/>
    </source>
</evidence>